<evidence type="ECO:0000256" key="8">
    <source>
        <dbReference type="PIRNR" id="PIRNR004159"/>
    </source>
</evidence>
<dbReference type="GO" id="GO:0019062">
    <property type="term" value="P:virion attachment to host cell"/>
    <property type="evidence" value="ECO:0007669"/>
    <property type="project" value="UniProtKB-UniRule"/>
</dbReference>
<dbReference type="GO" id="GO:0019028">
    <property type="term" value="C:viral capsid"/>
    <property type="evidence" value="ECO:0007669"/>
    <property type="project" value="UniProtKB-UniRule"/>
</dbReference>
<dbReference type="Proteomes" id="UP000015541">
    <property type="component" value="Segment"/>
</dbReference>
<gene>
    <name evidence="9" type="primary">G</name>
</gene>
<evidence type="ECO:0000256" key="3">
    <source>
        <dbReference type="ARBA" id="ARBA00022561"/>
    </source>
</evidence>
<name>S5VUA6_9VIRU</name>
<dbReference type="GO" id="GO:0046718">
    <property type="term" value="P:symbiont entry into host cell"/>
    <property type="evidence" value="ECO:0007669"/>
    <property type="project" value="UniProtKB-UniRule"/>
</dbReference>
<dbReference type="EMBL" id="KF044309">
    <property type="protein sequence ID" value="AGS81872.1"/>
    <property type="molecule type" value="Genomic_DNA"/>
</dbReference>
<evidence type="ECO:0000256" key="2">
    <source>
        <dbReference type="ARBA" id="ARBA00007826"/>
    </source>
</evidence>
<evidence type="ECO:0000256" key="6">
    <source>
        <dbReference type="ARBA" id="ARBA00022844"/>
    </source>
</evidence>
<comment type="similarity">
    <text evidence="2 8">Belongs to the microvirus G protein family.</text>
</comment>
<evidence type="ECO:0000313" key="10">
    <source>
        <dbReference type="Proteomes" id="UP000015541"/>
    </source>
</evidence>
<keyword evidence="5" id="KW-1161">Viral attachment to host cell</keyword>
<keyword evidence="6 8" id="KW-0946">Virion</keyword>
<comment type="subcellular location">
    <subcellularLocation>
        <location evidence="1 8">Virion</location>
    </subcellularLocation>
</comment>
<evidence type="ECO:0000313" key="9">
    <source>
        <dbReference type="EMBL" id="AGS81872.1"/>
    </source>
</evidence>
<evidence type="ECO:0000256" key="1">
    <source>
        <dbReference type="ARBA" id="ARBA00004328"/>
    </source>
</evidence>
<keyword evidence="4 8" id="KW-0945">Host-virus interaction</keyword>
<protein>
    <recommendedName>
        <fullName evidence="8">Major spike protein G</fullName>
    </recommendedName>
    <alternativeName>
        <fullName evidence="8">G protein</fullName>
    </alternativeName>
    <alternativeName>
        <fullName evidence="8">GPG</fullName>
    </alternativeName>
</protein>
<dbReference type="SUPFAM" id="SSF88645">
    <property type="entry name" value="ssDNA viruses"/>
    <property type="match status" value="1"/>
</dbReference>
<dbReference type="InterPro" id="IPR029053">
    <property type="entry name" value="Viral_coat"/>
</dbReference>
<organism evidence="9 10">
    <name type="scientific">Enterobacteria phage FL68 Tallahassee/FL/2012</name>
    <dbReference type="NCBI Taxonomy" id="1340813"/>
    <lineage>
        <taxon>Viruses</taxon>
        <taxon>Monodnaviria</taxon>
        <taxon>Sangervirae</taxon>
        <taxon>Phixviricota</taxon>
        <taxon>Malgrandaviricetes</taxon>
        <taxon>Petitvirales</taxon>
        <taxon>Microviridae</taxon>
        <taxon>Bullavirinae</taxon>
        <taxon>Gequatrovirus</taxon>
        <taxon>Gequatrovirus talmos</taxon>
    </lineage>
</organism>
<dbReference type="Pfam" id="PF02306">
    <property type="entry name" value="Phage_G"/>
    <property type="match status" value="1"/>
</dbReference>
<accession>S5VUA6</accession>
<keyword evidence="3 8" id="KW-0167">Capsid protein</keyword>
<proteinExistence type="inferred from homology"/>
<sequence>MFQKFVKKHNAPLTSQAAISKAVTPSMTAAPLVTTPLGVSSTQLFLELTTTAAAGGFAYAIRVDNSNPTDNQVFSVCAHITSDVDPKYIACLVRFEVTAGTTPTAMPPVYDAYPIAGYYGAGSYTVEDCATIPTHAVSSGNDVYVGLMLFSRMWPVAKLSGIASLNQVNKEVTVLQPLK</sequence>
<dbReference type="InterPro" id="IPR003515">
    <property type="entry name" value="Spike_G"/>
</dbReference>
<evidence type="ECO:0000256" key="5">
    <source>
        <dbReference type="ARBA" id="ARBA00022804"/>
    </source>
</evidence>
<reference evidence="10" key="1">
    <citation type="submission" date="2013-05" db="EMBL/GenBank/DDBJ databases">
        <title>Enterobacteria phage FL76 Tallahassee/FL/2012.</title>
        <authorList>
            <person name="Sackman A.M."/>
            <person name="Rokyta D.R."/>
        </authorList>
    </citation>
    <scope>NUCLEOTIDE SEQUENCE [LARGE SCALE GENOMIC DNA]</scope>
</reference>
<dbReference type="InterPro" id="IPR016184">
    <property type="entry name" value="Capsid/spike_ssDNA_virus"/>
</dbReference>
<dbReference type="GO" id="GO:0044003">
    <property type="term" value="P:symbiont-mediated perturbation of host process"/>
    <property type="evidence" value="ECO:0007669"/>
    <property type="project" value="InterPro"/>
</dbReference>
<comment type="function">
    <text evidence="8">Attaches the circulating virion to the bacterial lipopolysaccharides which serve as receptor for the virus. Determines the phage host-range. Probably triggers with protein H the injection of the phage DNA into the host cytoplasm upon conformational changes induced by the interaction with host lipopolysaccharides.</text>
</comment>
<keyword evidence="7" id="KW-1160">Virus entry into host cell</keyword>
<dbReference type="PIRSF" id="PIRSF004159">
    <property type="entry name" value="Spike_G"/>
    <property type="match status" value="1"/>
</dbReference>
<evidence type="ECO:0000256" key="4">
    <source>
        <dbReference type="ARBA" id="ARBA00022581"/>
    </source>
</evidence>
<dbReference type="Gene3D" id="2.60.120.20">
    <property type="match status" value="1"/>
</dbReference>
<evidence type="ECO:0000256" key="7">
    <source>
        <dbReference type="ARBA" id="ARBA00023296"/>
    </source>
</evidence>